<evidence type="ECO:0008006" key="4">
    <source>
        <dbReference type="Google" id="ProtNLM"/>
    </source>
</evidence>
<proteinExistence type="predicted"/>
<evidence type="ECO:0000313" key="2">
    <source>
        <dbReference type="EMBL" id="MER2252048.1"/>
    </source>
</evidence>
<keyword evidence="3" id="KW-1185">Reference proteome</keyword>
<protein>
    <recommendedName>
        <fullName evidence="4">DUF883 domain-containing protein</fullName>
    </recommendedName>
</protein>
<name>A0ABV1QRW0_9HYPH</name>
<feature type="compositionally biased region" description="Basic and acidic residues" evidence="1">
    <location>
        <begin position="21"/>
        <end position="35"/>
    </location>
</feature>
<evidence type="ECO:0000256" key="1">
    <source>
        <dbReference type="SAM" id="MobiDB-lite"/>
    </source>
</evidence>
<dbReference type="EMBL" id="JBELQE010000096">
    <property type="protein sequence ID" value="MER2252048.1"/>
    <property type="molecule type" value="Genomic_DNA"/>
</dbReference>
<dbReference type="RefSeq" id="WP_350396404.1">
    <property type="nucleotide sequence ID" value="NZ_JBELQE010000096.1"/>
</dbReference>
<dbReference type="Proteomes" id="UP001480955">
    <property type="component" value="Unassembled WGS sequence"/>
</dbReference>
<reference evidence="2 3" key="1">
    <citation type="submission" date="2024-06" db="EMBL/GenBank/DDBJ databases">
        <authorList>
            <person name="Campbell A.G."/>
        </authorList>
    </citation>
    <scope>NUCLEOTIDE SEQUENCE [LARGE SCALE GENOMIC DNA]</scope>
    <source>
        <strain evidence="2 3">EM12</strain>
    </source>
</reference>
<sequence length="172" mass="18391">MTSSASPDPVGGAKPANTKPAETKADLEDLRHDVEDTASLAAERSKGLAAAARQQALAYVDDRKGEAARSVSDLAKSLRDSGQTFDDRPNIRAFFDSAAEGLDDLAGSIERRSLDDFYREAEAYARRSPVTVAVGAFAAGFLLSRFVKASGEAEADRGLDRRTGRAYDGYRA</sequence>
<gene>
    <name evidence="2" type="ORF">ABS772_19185</name>
</gene>
<evidence type="ECO:0000313" key="3">
    <source>
        <dbReference type="Proteomes" id="UP001480955"/>
    </source>
</evidence>
<feature type="region of interest" description="Disordered" evidence="1">
    <location>
        <begin position="1"/>
        <end position="35"/>
    </location>
</feature>
<accession>A0ABV1QRW0</accession>
<comment type="caution">
    <text evidence="2">The sequence shown here is derived from an EMBL/GenBank/DDBJ whole genome shotgun (WGS) entry which is preliminary data.</text>
</comment>
<organism evidence="2 3">
    <name type="scientific">Methylorubrum podarium</name>
    <dbReference type="NCBI Taxonomy" id="200476"/>
    <lineage>
        <taxon>Bacteria</taxon>
        <taxon>Pseudomonadati</taxon>
        <taxon>Pseudomonadota</taxon>
        <taxon>Alphaproteobacteria</taxon>
        <taxon>Hyphomicrobiales</taxon>
        <taxon>Methylobacteriaceae</taxon>
        <taxon>Methylorubrum</taxon>
    </lineage>
</organism>